<comment type="caution">
    <text evidence="1">The sequence shown here is derived from an EMBL/GenBank/DDBJ whole genome shotgun (WGS) entry which is preliminary data.</text>
</comment>
<dbReference type="AlphaFoldDB" id="A0A7K1Y0S1"/>
<accession>A0A7K1Y0S1</accession>
<name>A0A7K1Y0S1_9SPHI</name>
<organism evidence="1 2">
    <name type="scientific">Hufsiella ginkgonis</name>
    <dbReference type="NCBI Taxonomy" id="2695274"/>
    <lineage>
        <taxon>Bacteria</taxon>
        <taxon>Pseudomonadati</taxon>
        <taxon>Bacteroidota</taxon>
        <taxon>Sphingobacteriia</taxon>
        <taxon>Sphingobacteriales</taxon>
        <taxon>Sphingobacteriaceae</taxon>
        <taxon>Hufsiella</taxon>
    </lineage>
</organism>
<dbReference type="EMBL" id="WVHS01000003">
    <property type="protein sequence ID" value="MXV16629.1"/>
    <property type="molecule type" value="Genomic_DNA"/>
</dbReference>
<proteinExistence type="predicted"/>
<gene>
    <name evidence="1" type="ORF">GS398_15105</name>
</gene>
<dbReference type="Proteomes" id="UP000451233">
    <property type="component" value="Unassembled WGS sequence"/>
</dbReference>
<evidence type="ECO:0000313" key="2">
    <source>
        <dbReference type="Proteomes" id="UP000451233"/>
    </source>
</evidence>
<keyword evidence="2" id="KW-1185">Reference proteome</keyword>
<dbReference type="RefSeq" id="WP_160907608.1">
    <property type="nucleotide sequence ID" value="NZ_WVHS01000003.1"/>
</dbReference>
<evidence type="ECO:0000313" key="1">
    <source>
        <dbReference type="EMBL" id="MXV16629.1"/>
    </source>
</evidence>
<reference evidence="1 2" key="1">
    <citation type="submission" date="2019-11" db="EMBL/GenBank/DDBJ databases">
        <title>Pedobacter sp. HMF7056 Genome sequencing and assembly.</title>
        <authorList>
            <person name="Kang H."/>
            <person name="Kim H."/>
            <person name="Joh K."/>
        </authorList>
    </citation>
    <scope>NUCLEOTIDE SEQUENCE [LARGE SCALE GENOMIC DNA]</scope>
    <source>
        <strain evidence="1 2">HMF7056</strain>
    </source>
</reference>
<protein>
    <submittedName>
        <fullName evidence="1">Uncharacterized protein</fullName>
    </submittedName>
</protein>
<sequence length="70" mass="7551">MEKKNNTISVGDYVKHRDPKVNGGLEMAVNAIENGMANCDHLVGYDPAVRQDWFPAEDLIIVSPAGPGLA</sequence>